<evidence type="ECO:0000313" key="1">
    <source>
        <dbReference type="EMBL" id="SFK18145.1"/>
    </source>
</evidence>
<dbReference type="EMBL" id="FORP01000015">
    <property type="protein sequence ID" value="SFK18145.1"/>
    <property type="molecule type" value="Genomic_DNA"/>
</dbReference>
<keyword evidence="2" id="KW-1185">Reference proteome</keyword>
<gene>
    <name evidence="1" type="ORF">SAMN05421835_11565</name>
</gene>
<dbReference type="InterPro" id="IPR023393">
    <property type="entry name" value="START-like_dom_sf"/>
</dbReference>
<dbReference type="STRING" id="115433.SAMN05421835_11565"/>
<dbReference type="Proteomes" id="UP000199025">
    <property type="component" value="Unassembled WGS sequence"/>
</dbReference>
<accession>A0A1I3XF42</accession>
<dbReference type="RefSeq" id="WP_091511357.1">
    <property type="nucleotide sequence ID" value="NZ_CBDRCA010000029.1"/>
</dbReference>
<dbReference type="SUPFAM" id="SSF55961">
    <property type="entry name" value="Bet v1-like"/>
    <property type="match status" value="1"/>
</dbReference>
<dbReference type="InterPro" id="IPR019587">
    <property type="entry name" value="Polyketide_cyclase/dehydratase"/>
</dbReference>
<dbReference type="Pfam" id="PF10604">
    <property type="entry name" value="Polyketide_cyc2"/>
    <property type="match status" value="1"/>
</dbReference>
<dbReference type="Gene3D" id="3.30.530.20">
    <property type="match status" value="1"/>
</dbReference>
<proteinExistence type="predicted"/>
<sequence>MEWTGARYADCPTVEASTWIGAPPERVWRFVSDIGLMPSLSSELRETEWLDGATGPAVGARFVGRSEHEAFGRWETTSHVVECEPGRVFAWAVSDVDEPAAVWRFTLAPADGGTRLTQWMQLGPGRSGLSVAIDRMPDKEQKIVFVRLREFEGAIQHTLAALKDLAEDGA</sequence>
<dbReference type="OrthoDB" id="3779334at2"/>
<organism evidence="1 2">
    <name type="scientific">Amycolatopsis sacchari</name>
    <dbReference type="NCBI Taxonomy" id="115433"/>
    <lineage>
        <taxon>Bacteria</taxon>
        <taxon>Bacillati</taxon>
        <taxon>Actinomycetota</taxon>
        <taxon>Actinomycetes</taxon>
        <taxon>Pseudonocardiales</taxon>
        <taxon>Pseudonocardiaceae</taxon>
        <taxon>Amycolatopsis</taxon>
    </lineage>
</organism>
<dbReference type="AlphaFoldDB" id="A0A1I3XF42"/>
<name>A0A1I3XF42_9PSEU</name>
<evidence type="ECO:0000313" key="2">
    <source>
        <dbReference type="Proteomes" id="UP000199025"/>
    </source>
</evidence>
<protein>
    <submittedName>
        <fullName evidence="1">Polyketide cyclase / dehydrase and lipid transport</fullName>
    </submittedName>
</protein>
<dbReference type="CDD" id="cd07812">
    <property type="entry name" value="SRPBCC"/>
    <property type="match status" value="1"/>
</dbReference>
<reference evidence="1 2" key="1">
    <citation type="submission" date="2016-10" db="EMBL/GenBank/DDBJ databases">
        <authorList>
            <person name="de Groot N.N."/>
        </authorList>
    </citation>
    <scope>NUCLEOTIDE SEQUENCE [LARGE SCALE GENOMIC DNA]</scope>
    <source>
        <strain evidence="1 2">DSM 44468</strain>
    </source>
</reference>